<feature type="non-terminal residue" evidence="1">
    <location>
        <position position="1"/>
    </location>
</feature>
<dbReference type="AlphaFoldDB" id="X1U4T4"/>
<gene>
    <name evidence="1" type="ORF">S12H4_41121</name>
</gene>
<sequence length="106" mass="11544">LVFGGGSVTRTTALEDPRYKIIFDFGGWGRVNAESLAIASKVEDPYFVPYYLPEYKEIGDSIGIALQNIITGDQSPEEALNSANKAVLEILEEAGYAGKPTSQFRP</sequence>
<organism evidence="1">
    <name type="scientific">marine sediment metagenome</name>
    <dbReference type="NCBI Taxonomy" id="412755"/>
    <lineage>
        <taxon>unclassified sequences</taxon>
        <taxon>metagenomes</taxon>
        <taxon>ecological metagenomes</taxon>
    </lineage>
</organism>
<comment type="caution">
    <text evidence="1">The sequence shown here is derived from an EMBL/GenBank/DDBJ whole genome shotgun (WGS) entry which is preliminary data.</text>
</comment>
<evidence type="ECO:0000313" key="1">
    <source>
        <dbReference type="EMBL" id="GAI98641.1"/>
    </source>
</evidence>
<accession>X1U4T4</accession>
<proteinExistence type="predicted"/>
<name>X1U4T4_9ZZZZ</name>
<dbReference type="Gene3D" id="3.40.190.10">
    <property type="entry name" value="Periplasmic binding protein-like II"/>
    <property type="match status" value="1"/>
</dbReference>
<dbReference type="EMBL" id="BARW01025024">
    <property type="protein sequence ID" value="GAI98641.1"/>
    <property type="molecule type" value="Genomic_DNA"/>
</dbReference>
<reference evidence="1" key="1">
    <citation type="journal article" date="2014" name="Front. Microbiol.">
        <title>High frequency of phylogenetically diverse reductive dehalogenase-homologous genes in deep subseafloor sedimentary metagenomes.</title>
        <authorList>
            <person name="Kawai M."/>
            <person name="Futagami T."/>
            <person name="Toyoda A."/>
            <person name="Takaki Y."/>
            <person name="Nishi S."/>
            <person name="Hori S."/>
            <person name="Arai W."/>
            <person name="Tsubouchi T."/>
            <person name="Morono Y."/>
            <person name="Uchiyama I."/>
            <person name="Ito T."/>
            <person name="Fujiyama A."/>
            <person name="Inagaki F."/>
            <person name="Takami H."/>
        </authorList>
    </citation>
    <scope>NUCLEOTIDE SEQUENCE</scope>
    <source>
        <strain evidence="1">Expedition CK06-06</strain>
    </source>
</reference>
<dbReference type="SUPFAM" id="SSF53850">
    <property type="entry name" value="Periplasmic binding protein-like II"/>
    <property type="match status" value="1"/>
</dbReference>
<protein>
    <submittedName>
        <fullName evidence="1">Uncharacterized protein</fullName>
    </submittedName>
</protein>